<proteinExistence type="predicted"/>
<dbReference type="Proteomes" id="UP000316674">
    <property type="component" value="Unassembled WGS sequence"/>
</dbReference>
<protein>
    <submittedName>
        <fullName evidence="3">DUF2062 domain-containing protein</fullName>
    </submittedName>
</protein>
<dbReference type="PANTHER" id="PTHR40547:SF1">
    <property type="entry name" value="SLL0298 PROTEIN"/>
    <property type="match status" value="1"/>
</dbReference>
<feature type="domain" description="DUF2062" evidence="2">
    <location>
        <begin position="15"/>
        <end position="149"/>
    </location>
</feature>
<dbReference type="Pfam" id="PF09835">
    <property type="entry name" value="DUF2062"/>
    <property type="match status" value="1"/>
</dbReference>
<keyword evidence="1" id="KW-0472">Membrane</keyword>
<evidence type="ECO:0000259" key="2">
    <source>
        <dbReference type="Pfam" id="PF09835"/>
    </source>
</evidence>
<dbReference type="InterPro" id="IPR018639">
    <property type="entry name" value="DUF2062"/>
</dbReference>
<comment type="caution">
    <text evidence="3">The sequence shown here is derived from an EMBL/GenBank/DDBJ whole genome shotgun (WGS) entry which is preliminary data.</text>
</comment>
<feature type="transmembrane region" description="Helical" evidence="1">
    <location>
        <begin position="66"/>
        <end position="86"/>
    </location>
</feature>
<accession>A0A523ZFW1</accession>
<keyword evidence="1" id="KW-0812">Transmembrane</keyword>
<evidence type="ECO:0000313" key="4">
    <source>
        <dbReference type="Proteomes" id="UP000316674"/>
    </source>
</evidence>
<evidence type="ECO:0000313" key="3">
    <source>
        <dbReference type="EMBL" id="TEU02676.1"/>
    </source>
</evidence>
<sequence length="152" mass="17046">KKVPSTKKSWSQKTKDFIKKILRAKDSPKKIALGLAIGVFWGITPTFGFAILFSLPTAFLLKGNKLAAILGTFVANPFTTPFIYAFEYKIGQLILKTAPLPLSWDIFNLESLLNISKSLLVGSIFLAIGLTLLTYFLVLQIVIRYRARHRIE</sequence>
<dbReference type="PANTHER" id="PTHR40547">
    <property type="entry name" value="SLL0298 PROTEIN"/>
    <property type="match status" value="1"/>
</dbReference>
<feature type="transmembrane region" description="Helical" evidence="1">
    <location>
        <begin position="119"/>
        <end position="143"/>
    </location>
</feature>
<feature type="transmembrane region" description="Helical" evidence="1">
    <location>
        <begin position="31"/>
        <end position="54"/>
    </location>
</feature>
<dbReference type="AlphaFoldDB" id="A0A523ZFW1"/>
<name>A0A523ZFW1_UNCAE</name>
<dbReference type="EMBL" id="SOHY01000120">
    <property type="protein sequence ID" value="TEU02676.1"/>
    <property type="molecule type" value="Genomic_DNA"/>
</dbReference>
<feature type="non-terminal residue" evidence="3">
    <location>
        <position position="1"/>
    </location>
</feature>
<reference evidence="3 4" key="1">
    <citation type="submission" date="2019-03" db="EMBL/GenBank/DDBJ databases">
        <title>Metabolic potential of uncultured bacteria and archaea associated with petroleum seepage in deep-sea sediments.</title>
        <authorList>
            <person name="Dong X."/>
            <person name="Hubert C."/>
        </authorList>
    </citation>
    <scope>NUCLEOTIDE SEQUENCE [LARGE SCALE GENOMIC DNA]</scope>
    <source>
        <strain evidence="3">E26_bin6</strain>
    </source>
</reference>
<organism evidence="3 4">
    <name type="scientific">Aerophobetes bacterium</name>
    <dbReference type="NCBI Taxonomy" id="2030807"/>
    <lineage>
        <taxon>Bacteria</taxon>
        <taxon>Candidatus Aerophobota</taxon>
    </lineage>
</organism>
<keyword evidence="1" id="KW-1133">Transmembrane helix</keyword>
<evidence type="ECO:0000256" key="1">
    <source>
        <dbReference type="SAM" id="Phobius"/>
    </source>
</evidence>
<gene>
    <name evidence="3" type="ORF">E3I16_01880</name>
</gene>